<dbReference type="AlphaFoldDB" id="A0A1R0F908"/>
<keyword evidence="8 11" id="KW-0067">ATP-binding</keyword>
<evidence type="ECO:0000313" key="13">
    <source>
        <dbReference type="EMBL" id="OLY43399.1"/>
    </source>
</evidence>
<evidence type="ECO:0000256" key="7">
    <source>
        <dbReference type="ARBA" id="ARBA00022741"/>
    </source>
</evidence>
<organism evidence="13 14">
    <name type="scientific">Bartonella apis</name>
    <dbReference type="NCBI Taxonomy" id="1686310"/>
    <lineage>
        <taxon>Bacteria</taxon>
        <taxon>Pseudomonadati</taxon>
        <taxon>Pseudomonadota</taxon>
        <taxon>Alphaproteobacteria</taxon>
        <taxon>Hyphomicrobiales</taxon>
        <taxon>Bartonellaceae</taxon>
        <taxon>Bartonella</taxon>
    </lineage>
</organism>
<evidence type="ECO:0000313" key="14">
    <source>
        <dbReference type="Proteomes" id="UP000187344"/>
    </source>
</evidence>
<evidence type="ECO:0000256" key="11">
    <source>
        <dbReference type="HAMAP-Rule" id="MF_00244"/>
    </source>
</evidence>
<comment type="pathway">
    <text evidence="2 11">Cofactor biosynthesis; NAD(+) biosynthesis; deamido-NAD(+) from nicotinate D-ribonucleotide: step 1/1.</text>
</comment>
<dbReference type="InterPro" id="IPR004821">
    <property type="entry name" value="Cyt_trans-like"/>
</dbReference>
<dbReference type="HAMAP" id="MF_00244">
    <property type="entry name" value="NaMN_adenylyltr"/>
    <property type="match status" value="1"/>
</dbReference>
<dbReference type="InterPro" id="IPR014729">
    <property type="entry name" value="Rossmann-like_a/b/a_fold"/>
</dbReference>
<dbReference type="CDD" id="cd02165">
    <property type="entry name" value="NMNAT"/>
    <property type="match status" value="1"/>
</dbReference>
<dbReference type="GO" id="GO:0004515">
    <property type="term" value="F:nicotinate-nucleotide adenylyltransferase activity"/>
    <property type="evidence" value="ECO:0007669"/>
    <property type="project" value="UniProtKB-UniRule"/>
</dbReference>
<dbReference type="NCBIfam" id="TIGR00482">
    <property type="entry name" value="nicotinate (nicotinamide) nucleotide adenylyltransferase"/>
    <property type="match status" value="1"/>
</dbReference>
<evidence type="ECO:0000256" key="10">
    <source>
        <dbReference type="ARBA" id="ARBA00048721"/>
    </source>
</evidence>
<dbReference type="Proteomes" id="UP000187344">
    <property type="component" value="Unassembled WGS sequence"/>
</dbReference>
<comment type="function">
    <text evidence="1 11">Catalyzes the reversible adenylation of nicotinate mononucleotide (NaMN) to nicotinic acid adenine dinucleotide (NaAD).</text>
</comment>
<evidence type="ECO:0000256" key="3">
    <source>
        <dbReference type="ARBA" id="ARBA00009014"/>
    </source>
</evidence>
<evidence type="ECO:0000256" key="9">
    <source>
        <dbReference type="ARBA" id="ARBA00023027"/>
    </source>
</evidence>
<evidence type="ECO:0000256" key="5">
    <source>
        <dbReference type="ARBA" id="ARBA00022679"/>
    </source>
</evidence>
<name>A0A1R0F908_9HYPH</name>
<keyword evidence="5 11" id="KW-0808">Transferase</keyword>
<keyword evidence="7 11" id="KW-0547">Nucleotide-binding</keyword>
<evidence type="ECO:0000259" key="12">
    <source>
        <dbReference type="Pfam" id="PF01467"/>
    </source>
</evidence>
<evidence type="ECO:0000256" key="4">
    <source>
        <dbReference type="ARBA" id="ARBA00022642"/>
    </source>
</evidence>
<reference evidence="13 14" key="1">
    <citation type="submission" date="2016-12" db="EMBL/GenBank/DDBJ databases">
        <title>Comparative genomics of Bartonella apis.</title>
        <authorList>
            <person name="Engel P."/>
        </authorList>
    </citation>
    <scope>NUCLEOTIDE SEQUENCE [LARGE SCALE GENOMIC DNA]</scope>
    <source>
        <strain evidence="13 14">PEB0149</strain>
    </source>
</reference>
<dbReference type="RefSeq" id="WP_075870449.1">
    <property type="nucleotide sequence ID" value="NZ_CALYQA010000001.1"/>
</dbReference>
<dbReference type="GO" id="GO:0005524">
    <property type="term" value="F:ATP binding"/>
    <property type="evidence" value="ECO:0007669"/>
    <property type="project" value="UniProtKB-KW"/>
</dbReference>
<dbReference type="PANTHER" id="PTHR39321:SF3">
    <property type="entry name" value="PHOSPHOPANTETHEINE ADENYLYLTRANSFERASE"/>
    <property type="match status" value="1"/>
</dbReference>
<dbReference type="Gene3D" id="3.40.50.620">
    <property type="entry name" value="HUPs"/>
    <property type="match status" value="1"/>
</dbReference>
<dbReference type="NCBIfam" id="NF000845">
    <property type="entry name" value="PRK00071.2-4"/>
    <property type="match status" value="1"/>
</dbReference>
<dbReference type="Pfam" id="PF01467">
    <property type="entry name" value="CTP_transf_like"/>
    <property type="match status" value="1"/>
</dbReference>
<dbReference type="GO" id="GO:0009435">
    <property type="term" value="P:NAD+ biosynthetic process"/>
    <property type="evidence" value="ECO:0007669"/>
    <property type="project" value="UniProtKB-UniRule"/>
</dbReference>
<proteinExistence type="inferred from homology"/>
<dbReference type="SUPFAM" id="SSF52374">
    <property type="entry name" value="Nucleotidylyl transferase"/>
    <property type="match status" value="1"/>
</dbReference>
<comment type="caution">
    <text evidence="13">The sequence shown here is derived from an EMBL/GenBank/DDBJ whole genome shotgun (WGS) entry which is preliminary data.</text>
</comment>
<dbReference type="EC" id="2.7.7.18" evidence="11"/>
<keyword evidence="14" id="KW-1185">Reference proteome</keyword>
<evidence type="ECO:0000256" key="2">
    <source>
        <dbReference type="ARBA" id="ARBA00005019"/>
    </source>
</evidence>
<gene>
    <name evidence="11" type="primary">nadD</name>
    <name evidence="13" type="ORF">PEB0149_008250</name>
</gene>
<keyword evidence="6 11" id="KW-0548">Nucleotidyltransferase</keyword>
<dbReference type="UniPathway" id="UPA00253">
    <property type="reaction ID" value="UER00332"/>
</dbReference>
<feature type="domain" description="Cytidyltransferase-like" evidence="12">
    <location>
        <begin position="12"/>
        <end position="163"/>
    </location>
</feature>
<keyword evidence="4 11" id="KW-0662">Pyridine nucleotide biosynthesis</keyword>
<evidence type="ECO:0000256" key="8">
    <source>
        <dbReference type="ARBA" id="ARBA00022840"/>
    </source>
</evidence>
<keyword evidence="9 11" id="KW-0520">NAD</keyword>
<evidence type="ECO:0000256" key="6">
    <source>
        <dbReference type="ARBA" id="ARBA00022695"/>
    </source>
</evidence>
<comment type="similarity">
    <text evidence="3 11">Belongs to the NadD family.</text>
</comment>
<protein>
    <recommendedName>
        <fullName evidence="11">Probable nicotinate-nucleotide adenylyltransferase</fullName>
        <ecNumber evidence="11">2.7.7.18</ecNumber>
    </recommendedName>
    <alternativeName>
        <fullName evidence="11">Deamido-NAD(+) diphosphorylase</fullName>
    </alternativeName>
    <alternativeName>
        <fullName evidence="11">Deamido-NAD(+) pyrophosphorylase</fullName>
    </alternativeName>
    <alternativeName>
        <fullName evidence="11">Nicotinate mononucleotide adenylyltransferase</fullName>
        <shortName evidence="11">NaMN adenylyltransferase</shortName>
    </alternativeName>
</protein>
<dbReference type="PANTHER" id="PTHR39321">
    <property type="entry name" value="NICOTINATE-NUCLEOTIDE ADENYLYLTRANSFERASE-RELATED"/>
    <property type="match status" value="1"/>
</dbReference>
<accession>A0A1R0F908</accession>
<dbReference type="InterPro" id="IPR005248">
    <property type="entry name" value="NadD/NMNAT"/>
</dbReference>
<dbReference type="EMBL" id="LXYT01000002">
    <property type="protein sequence ID" value="OLY43399.1"/>
    <property type="molecule type" value="Genomic_DNA"/>
</dbReference>
<comment type="catalytic activity">
    <reaction evidence="10 11">
        <text>nicotinate beta-D-ribonucleotide + ATP + H(+) = deamido-NAD(+) + diphosphate</text>
        <dbReference type="Rhea" id="RHEA:22860"/>
        <dbReference type="ChEBI" id="CHEBI:15378"/>
        <dbReference type="ChEBI" id="CHEBI:30616"/>
        <dbReference type="ChEBI" id="CHEBI:33019"/>
        <dbReference type="ChEBI" id="CHEBI:57502"/>
        <dbReference type="ChEBI" id="CHEBI:58437"/>
        <dbReference type="EC" id="2.7.7.18"/>
    </reaction>
</comment>
<dbReference type="OrthoDB" id="5295945at2"/>
<sequence length="212" mass="24283">MPHCENGNRIGLFGGSFNPPHEGHLLVAKIALRRLKLDELWWMVTPGNLLKDRSGLLPLHERMRLSAELVDDPRIKITGFEQTIKSYTSITTLSYLLAHHRNIRFVWVMGADSLATFHQWQEWKKIVNTIPIAIIDRPSASMSALFSPMAETFRKFRVKEYNVAALPYKKPPAWGYIHGRRSYASSTGLRQKNAKECVNVKATENRKHADFS</sequence>
<evidence type="ECO:0000256" key="1">
    <source>
        <dbReference type="ARBA" id="ARBA00002324"/>
    </source>
</evidence>